<feature type="chain" id="PRO_5032945666" evidence="1">
    <location>
        <begin position="34"/>
        <end position="922"/>
    </location>
</feature>
<gene>
    <name evidence="2" type="ORF">GGR32_002031</name>
</gene>
<keyword evidence="3" id="KW-1185">Reference proteome</keyword>
<dbReference type="AlphaFoldDB" id="A0A840ERP2"/>
<dbReference type="RefSeq" id="WP_183478071.1">
    <property type="nucleotide sequence ID" value="NZ_JACIFO010000009.1"/>
</dbReference>
<dbReference type="Pfam" id="PF13585">
    <property type="entry name" value="CHU_C"/>
    <property type="match status" value="1"/>
</dbReference>
<dbReference type="NCBIfam" id="TIGR04131">
    <property type="entry name" value="Bac_Flav_CTERM"/>
    <property type="match status" value="1"/>
</dbReference>
<evidence type="ECO:0000313" key="3">
    <source>
        <dbReference type="Proteomes" id="UP000553034"/>
    </source>
</evidence>
<proteinExistence type="predicted"/>
<reference evidence="2 3" key="1">
    <citation type="submission" date="2020-08" db="EMBL/GenBank/DDBJ databases">
        <title>Genomic Encyclopedia of Type Strains, Phase IV (KMG-IV): sequencing the most valuable type-strain genomes for metagenomic binning, comparative biology and taxonomic classification.</title>
        <authorList>
            <person name="Goeker M."/>
        </authorList>
    </citation>
    <scope>NUCLEOTIDE SEQUENCE [LARGE SCALE GENOMIC DNA]</scope>
    <source>
        <strain evidence="2 3">DSM 29568</strain>
    </source>
</reference>
<dbReference type="InterPro" id="IPR013783">
    <property type="entry name" value="Ig-like_fold"/>
</dbReference>
<accession>A0A840ERP2</accession>
<name>A0A840ERP2_9FLAO</name>
<evidence type="ECO:0000313" key="2">
    <source>
        <dbReference type="EMBL" id="MBB4119725.1"/>
    </source>
</evidence>
<evidence type="ECO:0000256" key="1">
    <source>
        <dbReference type="SAM" id="SignalP"/>
    </source>
</evidence>
<dbReference type="Proteomes" id="UP000553034">
    <property type="component" value="Unassembled WGS sequence"/>
</dbReference>
<dbReference type="Gene3D" id="2.60.40.4070">
    <property type="match status" value="1"/>
</dbReference>
<comment type="caution">
    <text evidence="2">The sequence shown here is derived from an EMBL/GenBank/DDBJ whole genome shotgun (WGS) entry which is preliminary data.</text>
</comment>
<dbReference type="InterPro" id="IPR026341">
    <property type="entry name" value="T9SS_type_B"/>
</dbReference>
<dbReference type="EMBL" id="JACIFO010000009">
    <property type="protein sequence ID" value="MBB4119725.1"/>
    <property type="molecule type" value="Genomic_DNA"/>
</dbReference>
<keyword evidence="1" id="KW-0732">Signal</keyword>
<organism evidence="2 3">
    <name type="scientific">Mesonia hippocampi</name>
    <dbReference type="NCBI Taxonomy" id="1628250"/>
    <lineage>
        <taxon>Bacteria</taxon>
        <taxon>Pseudomonadati</taxon>
        <taxon>Bacteroidota</taxon>
        <taxon>Flavobacteriia</taxon>
        <taxon>Flavobacteriales</taxon>
        <taxon>Flavobacteriaceae</taxon>
        <taxon>Mesonia</taxon>
    </lineage>
</organism>
<dbReference type="Gene3D" id="2.60.40.10">
    <property type="entry name" value="Immunoglobulins"/>
    <property type="match status" value="1"/>
</dbReference>
<feature type="signal peptide" evidence="1">
    <location>
        <begin position="1"/>
        <end position="33"/>
    </location>
</feature>
<protein>
    <submittedName>
        <fullName evidence="2">Gliding motility-associated-like protein</fullName>
    </submittedName>
</protein>
<sequence length="922" mass="100615">MKKRILTTAKTKLKGLFLLFALLGLSFAGFAQCATPPPTGEAGQFFCSQTSWNNAGFSVTQGDVLTDLQVYGQNLTWYTDAALTNQVVDPANEEPSDGDTYYVTQTPAGGCESDPLVVVLTDKECGCIENPTFETQEGDVNYDDYTFYSGSYRSFHKTCGATTAGMSIYQAGGNEAMILPKAADGQISNTILMTANPSNSLSKFGLRLNDSSTSGSDDVTHVVKEFVAGEVFSFNFAMILENPDGHTYEEQPFVQVRLYDEFGNLYATRCMVSQQDDCIFYQETSDLLYSEWSCVKFNTLGLIGRKARVEITVGDCTLSGHYGYMYIDDLYAGDEVDSDCNDPSFGYVAIESLETIGTGATSCIVSQEQASASSCSATGLVNALPFPVEVCGSYVTPFSSGDPAVMNDLRLDIIQNNTVVGTVTNPVIDANSETFCFTVDATDVNVSPYGEFSFEAYVEFGLNCGAPQTVPIDDRSLVDICPESGCSSTILACETSSSSFGEFDLTVATPQIYGRWAQNDLMVTYYPTKDDAITETNQITSESSYMPTSSVDKVYARIDWNPAGATGSDCYYVVEIDLLLGVAPDLTLTDITLCGSGDTQAIVATPNNISELMDVSYVWKKNGNRIPNTGSYLQVNTPGTYEVTVKNFECSVTQTVNVTQIDFDVDLGNTIDICDTEVNTTLSPKITDNSTPGIDMSQLTYKWSTGETTKDINITESGNYTVEVTYNGCTFVDVVSVFLETLPVVDLGADILTCKNEEVQLTAAIENIANAEVLEYKWYRDGARIQGNTQTILVTGAGEYTVEVNEPGADCVGTDSIMVDYYANENCLITQGISPDTSPGINDELDLAFLADRTGIEKIQIFNRYGRLVYDKTNYRNEWNGVDNDGNELPTGTYFYVLELKAEDPMFGKVVKNWIYINRKSK</sequence>